<dbReference type="Proteomes" id="UP000768462">
    <property type="component" value="Unassembled WGS sequence"/>
</dbReference>
<dbReference type="AlphaFoldDB" id="A0A927WD72"/>
<feature type="transmembrane region" description="Helical" evidence="1">
    <location>
        <begin position="12"/>
        <end position="30"/>
    </location>
</feature>
<evidence type="ECO:0000313" key="2">
    <source>
        <dbReference type="EMBL" id="MBE6061488.1"/>
    </source>
</evidence>
<evidence type="ECO:0000256" key="1">
    <source>
        <dbReference type="SAM" id="Phobius"/>
    </source>
</evidence>
<protein>
    <submittedName>
        <fullName evidence="2">Uncharacterized protein</fullName>
    </submittedName>
</protein>
<reference evidence="2" key="1">
    <citation type="submission" date="2019-04" db="EMBL/GenBank/DDBJ databases">
        <title>Evolution of Biomass-Degrading Anaerobic Consortia Revealed by Metagenomics.</title>
        <authorList>
            <person name="Peng X."/>
        </authorList>
    </citation>
    <scope>NUCLEOTIDE SEQUENCE</scope>
    <source>
        <strain evidence="2">SIG254</strain>
    </source>
</reference>
<keyword evidence="1" id="KW-0812">Transmembrane</keyword>
<organism evidence="2 3">
    <name type="scientific">Clostridium sulfidigenes</name>
    <dbReference type="NCBI Taxonomy" id="318464"/>
    <lineage>
        <taxon>Bacteria</taxon>
        <taxon>Bacillati</taxon>
        <taxon>Bacillota</taxon>
        <taxon>Clostridia</taxon>
        <taxon>Eubacteriales</taxon>
        <taxon>Clostridiaceae</taxon>
        <taxon>Clostridium</taxon>
    </lineage>
</organism>
<evidence type="ECO:0000313" key="3">
    <source>
        <dbReference type="Proteomes" id="UP000768462"/>
    </source>
</evidence>
<keyword evidence="1" id="KW-1133">Transmembrane helix</keyword>
<keyword evidence="1" id="KW-0472">Membrane</keyword>
<sequence length="135" mass="15750">MKSDSKIRIKLLLIAMVFVGVLALFGYMIWGKPKTITYTSAIKIVDVNNKEDIAKYEKYKNPYAYKEKENNQFTLKYHDYIYPLKPIDSTLILTSEQYDEIVEGNNYWFKIKFSTPDNSGIGIVKKVYTDDPARK</sequence>
<dbReference type="EMBL" id="SVCM01000174">
    <property type="protein sequence ID" value="MBE6061488.1"/>
    <property type="molecule type" value="Genomic_DNA"/>
</dbReference>
<gene>
    <name evidence="2" type="ORF">E7215_15180</name>
</gene>
<comment type="caution">
    <text evidence="2">The sequence shown here is derived from an EMBL/GenBank/DDBJ whole genome shotgun (WGS) entry which is preliminary data.</text>
</comment>
<accession>A0A927WD72</accession>
<name>A0A927WD72_9CLOT</name>
<proteinExistence type="predicted"/>